<evidence type="ECO:0000256" key="1">
    <source>
        <dbReference type="SAM" id="MobiDB-lite"/>
    </source>
</evidence>
<dbReference type="EMBL" id="KN122888">
    <property type="protein sequence ID" value="KFO27605.1"/>
    <property type="molecule type" value="Genomic_DNA"/>
</dbReference>
<name>A0A091DBH3_FUKDA</name>
<feature type="compositionally biased region" description="Gly residues" evidence="1">
    <location>
        <begin position="106"/>
        <end position="115"/>
    </location>
</feature>
<reference evidence="2 3" key="1">
    <citation type="submission" date="2013-11" db="EMBL/GenBank/DDBJ databases">
        <title>The Damaraland mole rat (Fukomys damarensis) genome and evolution of African mole rats.</title>
        <authorList>
            <person name="Gladyshev V.N."/>
            <person name="Fang X."/>
        </authorList>
    </citation>
    <scope>NUCLEOTIDE SEQUENCE [LARGE SCALE GENOMIC DNA]</scope>
    <source>
        <tissue evidence="2">Liver</tissue>
    </source>
</reference>
<gene>
    <name evidence="2" type="ORF">H920_10990</name>
</gene>
<protein>
    <submittedName>
        <fullName evidence="2">Uncharacterized protein</fullName>
    </submittedName>
</protein>
<sequence length="273" mass="28737">MLAARLLFVLGPDGPGAAGRSTPPAGSCLAAHGLEAETTLGPERLFPLGLSWSWVLGLFRGALFGYSWNYWAGTRVRVTLTGPACSLLLCLAEASGRAERLRSRGQSGGRGGRGGQSDSVPGGNRGGADNRSAALLRFSHPERRKRHSGPCAALSTLFRQELRGLRLALDVLHSKIGPKAPQPTPPSRGPAAESALSRQATTPGHALVPLRRRLRRLPGLGLTPNFLAAPSLFSSCPAGDGTRPCACDKGSAPELQARPLSLYPTDIPQRHPN</sequence>
<evidence type="ECO:0000313" key="2">
    <source>
        <dbReference type="EMBL" id="KFO27605.1"/>
    </source>
</evidence>
<feature type="region of interest" description="Disordered" evidence="1">
    <location>
        <begin position="176"/>
        <end position="206"/>
    </location>
</feature>
<feature type="region of interest" description="Disordered" evidence="1">
    <location>
        <begin position="101"/>
        <end position="130"/>
    </location>
</feature>
<evidence type="ECO:0000313" key="3">
    <source>
        <dbReference type="Proteomes" id="UP000028990"/>
    </source>
</evidence>
<keyword evidence="3" id="KW-1185">Reference proteome</keyword>
<dbReference type="AlphaFoldDB" id="A0A091DBH3"/>
<accession>A0A091DBH3</accession>
<organism evidence="2 3">
    <name type="scientific">Fukomys damarensis</name>
    <name type="common">Damaraland mole rat</name>
    <name type="synonym">Cryptomys damarensis</name>
    <dbReference type="NCBI Taxonomy" id="885580"/>
    <lineage>
        <taxon>Eukaryota</taxon>
        <taxon>Metazoa</taxon>
        <taxon>Chordata</taxon>
        <taxon>Craniata</taxon>
        <taxon>Vertebrata</taxon>
        <taxon>Euteleostomi</taxon>
        <taxon>Mammalia</taxon>
        <taxon>Eutheria</taxon>
        <taxon>Euarchontoglires</taxon>
        <taxon>Glires</taxon>
        <taxon>Rodentia</taxon>
        <taxon>Hystricomorpha</taxon>
        <taxon>Bathyergidae</taxon>
        <taxon>Fukomys</taxon>
    </lineage>
</organism>
<proteinExistence type="predicted"/>
<dbReference type="Proteomes" id="UP000028990">
    <property type="component" value="Unassembled WGS sequence"/>
</dbReference>